<dbReference type="Pfam" id="PF02661">
    <property type="entry name" value="Fic"/>
    <property type="match status" value="1"/>
</dbReference>
<dbReference type="SUPFAM" id="SSF140931">
    <property type="entry name" value="Fic-like"/>
    <property type="match status" value="1"/>
</dbReference>
<dbReference type="Proteomes" id="UP001157109">
    <property type="component" value="Unassembled WGS sequence"/>
</dbReference>
<dbReference type="InterPro" id="IPR003812">
    <property type="entry name" value="Fido"/>
</dbReference>
<dbReference type="PANTHER" id="PTHR13504:SF38">
    <property type="entry name" value="FIDO DOMAIN-CONTAINING PROTEIN"/>
    <property type="match status" value="1"/>
</dbReference>
<evidence type="ECO:0000313" key="3">
    <source>
        <dbReference type="Proteomes" id="UP001157109"/>
    </source>
</evidence>
<dbReference type="InterPro" id="IPR040198">
    <property type="entry name" value="Fido_containing"/>
</dbReference>
<comment type="caution">
    <text evidence="2">The sequence shown here is derived from an EMBL/GenBank/DDBJ whole genome shotgun (WGS) entry which is preliminary data.</text>
</comment>
<dbReference type="Gene3D" id="1.10.3290.10">
    <property type="entry name" value="Fido-like domain"/>
    <property type="match status" value="1"/>
</dbReference>
<protein>
    <submittedName>
        <fullName evidence="2">Fic family protein</fullName>
    </submittedName>
</protein>
<feature type="domain" description="Fido" evidence="1">
    <location>
        <begin position="142"/>
        <end position="293"/>
    </location>
</feature>
<dbReference type="InterPro" id="IPR036597">
    <property type="entry name" value="Fido-like_dom_sf"/>
</dbReference>
<dbReference type="RefSeq" id="WP_277626737.1">
    <property type="nucleotide sequence ID" value="NZ_BSUJ01000001.1"/>
</dbReference>
<keyword evidence="3" id="KW-1185">Reference proteome</keyword>
<dbReference type="PANTHER" id="PTHR13504">
    <property type="entry name" value="FIDO DOMAIN-CONTAINING PROTEIN DDB_G0283145"/>
    <property type="match status" value="1"/>
</dbReference>
<evidence type="ECO:0000313" key="2">
    <source>
        <dbReference type="EMBL" id="GMA19521.1"/>
    </source>
</evidence>
<dbReference type="PROSITE" id="PS51459">
    <property type="entry name" value="FIDO"/>
    <property type="match status" value="1"/>
</dbReference>
<name>A0ABQ6HM93_9MICO</name>
<organism evidence="2 3">
    <name type="scientific">Arsenicicoccus piscis</name>
    <dbReference type="NCBI Taxonomy" id="673954"/>
    <lineage>
        <taxon>Bacteria</taxon>
        <taxon>Bacillati</taxon>
        <taxon>Actinomycetota</taxon>
        <taxon>Actinomycetes</taxon>
        <taxon>Micrococcales</taxon>
        <taxon>Intrasporangiaceae</taxon>
        <taxon>Arsenicicoccus</taxon>
    </lineage>
</organism>
<evidence type="ECO:0000259" key="1">
    <source>
        <dbReference type="PROSITE" id="PS51459"/>
    </source>
</evidence>
<proteinExistence type="predicted"/>
<sequence length="404" mass="43558">MTLGRRDSDWPGLTYEAVAWDVHPVSGMTRRDRARVGTPYQAAVPPSIGQLEVRPSGPVAAEAEEAAAAVRVFDAEVGRDVAPYAAVLLRTESAASSQIEQLSASARKIAEAEVYGRGSAHAEQIVANVHAMSAALGLADRLDAEAILAMHDVLMRGSDPDIAGRWRADQVWVGGRVALGAGSPHDADFVPPVAGRVPGAIDDLVRFARRDDIAVLPQVAVAHAQFETIHPFADGNGRTGRALLQAMLRSKELTRQVSVPVSSGLLTSTRGYFDALTAYRAGDLDPIVSCVSRAALIGVDNGRRLVRDLHDVRAGWDDRLAGVRSDSAARRLADELVRQPVISAPMARRLLGIDNNEHRHIDVLVSRGILTSHQDYVSRNRTWRAQDVLDVLDAYAARAGRRGR</sequence>
<dbReference type="EMBL" id="BSUJ01000001">
    <property type="protein sequence ID" value="GMA19521.1"/>
    <property type="molecule type" value="Genomic_DNA"/>
</dbReference>
<accession>A0ABQ6HM93</accession>
<reference evidence="3" key="1">
    <citation type="journal article" date="2019" name="Int. J. Syst. Evol. Microbiol.">
        <title>The Global Catalogue of Microorganisms (GCM) 10K type strain sequencing project: providing services to taxonomists for standard genome sequencing and annotation.</title>
        <authorList>
            <consortium name="The Broad Institute Genomics Platform"/>
            <consortium name="The Broad Institute Genome Sequencing Center for Infectious Disease"/>
            <person name="Wu L."/>
            <person name="Ma J."/>
        </authorList>
    </citation>
    <scope>NUCLEOTIDE SEQUENCE [LARGE SCALE GENOMIC DNA]</scope>
    <source>
        <strain evidence="3">NBRC 105830</strain>
    </source>
</reference>
<gene>
    <name evidence="2" type="ORF">GCM10025862_15420</name>
</gene>